<feature type="compositionally biased region" description="Basic and acidic residues" evidence="1">
    <location>
        <begin position="1"/>
        <end position="28"/>
    </location>
</feature>
<accession>A0A9Q1GGI5</accession>
<keyword evidence="3" id="KW-1185">Reference proteome</keyword>
<organism evidence="2 3">
    <name type="scientific">Synaphobranchus kaupii</name>
    <name type="common">Kaup's arrowtooth eel</name>
    <dbReference type="NCBI Taxonomy" id="118154"/>
    <lineage>
        <taxon>Eukaryota</taxon>
        <taxon>Metazoa</taxon>
        <taxon>Chordata</taxon>
        <taxon>Craniata</taxon>
        <taxon>Vertebrata</taxon>
        <taxon>Euteleostomi</taxon>
        <taxon>Actinopterygii</taxon>
        <taxon>Neopterygii</taxon>
        <taxon>Teleostei</taxon>
        <taxon>Anguilliformes</taxon>
        <taxon>Synaphobranchidae</taxon>
        <taxon>Synaphobranchus</taxon>
    </lineage>
</organism>
<evidence type="ECO:0000313" key="2">
    <source>
        <dbReference type="EMBL" id="KAJ8382945.1"/>
    </source>
</evidence>
<evidence type="ECO:0000256" key="1">
    <source>
        <dbReference type="SAM" id="MobiDB-lite"/>
    </source>
</evidence>
<feature type="compositionally biased region" description="Basic residues" evidence="1">
    <location>
        <begin position="49"/>
        <end position="68"/>
    </location>
</feature>
<sequence length="144" mass="15732">MRSPIREPLGHGAGERRDNTAESREYINHRPSRCGGGELRKPQQDNKHVQRRRAPPYCPPKKKAKLKFPGRSGISRRSEACSGEAVGVAVGDEWKDTEKRPRRESRVGVLAARRATLGVKGQAGGRGPAMPTSTPSVTVINTVD</sequence>
<protein>
    <submittedName>
        <fullName evidence="2">Uncharacterized protein</fullName>
    </submittedName>
</protein>
<reference evidence="2" key="1">
    <citation type="journal article" date="2023" name="Science">
        <title>Genome structures resolve the early diversification of teleost fishes.</title>
        <authorList>
            <person name="Parey E."/>
            <person name="Louis A."/>
            <person name="Montfort J."/>
            <person name="Bouchez O."/>
            <person name="Roques C."/>
            <person name="Iampietro C."/>
            <person name="Lluch J."/>
            <person name="Castinel A."/>
            <person name="Donnadieu C."/>
            <person name="Desvignes T."/>
            <person name="Floi Bucao C."/>
            <person name="Jouanno E."/>
            <person name="Wen M."/>
            <person name="Mejri S."/>
            <person name="Dirks R."/>
            <person name="Jansen H."/>
            <person name="Henkel C."/>
            <person name="Chen W.J."/>
            <person name="Zahm M."/>
            <person name="Cabau C."/>
            <person name="Klopp C."/>
            <person name="Thompson A.W."/>
            <person name="Robinson-Rechavi M."/>
            <person name="Braasch I."/>
            <person name="Lecointre G."/>
            <person name="Bobe J."/>
            <person name="Postlethwait J.H."/>
            <person name="Berthelot C."/>
            <person name="Roest Crollius H."/>
            <person name="Guiguen Y."/>
        </authorList>
    </citation>
    <scope>NUCLEOTIDE SEQUENCE</scope>
    <source>
        <strain evidence="2">WJC10195</strain>
    </source>
</reference>
<dbReference type="EMBL" id="JAINUF010000001">
    <property type="protein sequence ID" value="KAJ8382945.1"/>
    <property type="molecule type" value="Genomic_DNA"/>
</dbReference>
<dbReference type="AlphaFoldDB" id="A0A9Q1GGI5"/>
<name>A0A9Q1GGI5_SYNKA</name>
<comment type="caution">
    <text evidence="2">The sequence shown here is derived from an EMBL/GenBank/DDBJ whole genome shotgun (WGS) entry which is preliminary data.</text>
</comment>
<dbReference type="Proteomes" id="UP001152622">
    <property type="component" value="Chromosome 1"/>
</dbReference>
<feature type="region of interest" description="Disordered" evidence="1">
    <location>
        <begin position="120"/>
        <end position="144"/>
    </location>
</feature>
<feature type="compositionally biased region" description="Basic and acidic residues" evidence="1">
    <location>
        <begin position="38"/>
        <end position="48"/>
    </location>
</feature>
<feature type="region of interest" description="Disordered" evidence="1">
    <location>
        <begin position="1"/>
        <end position="76"/>
    </location>
</feature>
<evidence type="ECO:0000313" key="3">
    <source>
        <dbReference type="Proteomes" id="UP001152622"/>
    </source>
</evidence>
<feature type="compositionally biased region" description="Polar residues" evidence="1">
    <location>
        <begin position="131"/>
        <end position="144"/>
    </location>
</feature>
<gene>
    <name evidence="2" type="ORF">SKAU_G00037230</name>
</gene>
<proteinExistence type="predicted"/>